<protein>
    <recommendedName>
        <fullName evidence="1">F-box domain-containing protein</fullName>
    </recommendedName>
</protein>
<dbReference type="EMBL" id="JATAAI010000015">
    <property type="protein sequence ID" value="KAK1740413.1"/>
    <property type="molecule type" value="Genomic_DNA"/>
</dbReference>
<reference evidence="2" key="1">
    <citation type="submission" date="2023-06" db="EMBL/GenBank/DDBJ databases">
        <title>Survivors Of The Sea: Transcriptome response of Skeletonema marinoi to long-term dormancy.</title>
        <authorList>
            <person name="Pinder M.I.M."/>
            <person name="Kourtchenko O."/>
            <person name="Robertson E.K."/>
            <person name="Larsson T."/>
            <person name="Maumus F."/>
            <person name="Osuna-Cruz C.M."/>
            <person name="Vancaester E."/>
            <person name="Stenow R."/>
            <person name="Vandepoele K."/>
            <person name="Ploug H."/>
            <person name="Bruchert V."/>
            <person name="Godhe A."/>
            <person name="Topel M."/>
        </authorList>
    </citation>
    <scope>NUCLEOTIDE SEQUENCE</scope>
    <source>
        <strain evidence="2">R05AC</strain>
    </source>
</reference>
<dbReference type="SUPFAM" id="SSF81383">
    <property type="entry name" value="F-box domain"/>
    <property type="match status" value="1"/>
</dbReference>
<evidence type="ECO:0000313" key="2">
    <source>
        <dbReference type="EMBL" id="KAK1740413.1"/>
    </source>
</evidence>
<dbReference type="InterPro" id="IPR001810">
    <property type="entry name" value="F-box_dom"/>
</dbReference>
<dbReference type="InterPro" id="IPR032675">
    <property type="entry name" value="LRR_dom_sf"/>
</dbReference>
<evidence type="ECO:0000313" key="3">
    <source>
        <dbReference type="Proteomes" id="UP001224775"/>
    </source>
</evidence>
<dbReference type="Proteomes" id="UP001224775">
    <property type="component" value="Unassembled WGS sequence"/>
</dbReference>
<name>A0AAD9DC65_9STRA</name>
<keyword evidence="3" id="KW-1185">Reference proteome</keyword>
<dbReference type="SUPFAM" id="SSF52047">
    <property type="entry name" value="RNI-like"/>
    <property type="match status" value="1"/>
</dbReference>
<comment type="caution">
    <text evidence="2">The sequence shown here is derived from an EMBL/GenBank/DDBJ whole genome shotgun (WGS) entry which is preliminary data.</text>
</comment>
<feature type="domain" description="F-box" evidence="1">
    <location>
        <begin position="65"/>
        <end position="97"/>
    </location>
</feature>
<dbReference type="Pfam" id="PF00646">
    <property type="entry name" value="F-box"/>
    <property type="match status" value="1"/>
</dbReference>
<proteinExistence type="predicted"/>
<dbReference type="InterPro" id="IPR036047">
    <property type="entry name" value="F-box-like_dom_sf"/>
</dbReference>
<sequence length="463" mass="53119">MPPHPKKPKLNSPITTAFAATAAEAEVEVAADRIAEQPHSNADDGIIEDLLEDSTDNDPTINGMSNSLTARILGFLGYKDIMRSRICCRKFRDAARTTIVPWADGENYDSLVRETKFRVNNVRKYKAMVVMATALPNLQQIRLYYDFGNGHKYRDGKDPDEEKAASTADWTAYEIFLISKFSKLRSLEIIRSSLNGRYPVLFNYPLLQKLEIKYCSHLKWDLNALTGLPSLKELNVDTSDSLTGNIKSLRVLKDTLEKVYIRNCEIKGDFMELADFPRLKSLALYYCFLITGDVREIGENDFPVLESLMLGEGAISSTRHQFQRISDVPSAAGAIYRLNRRDPTFIRSLDNFCWSLSRDSPEWYANNGKAGHPHPPFQISFVRAGSRVGWRWKDLTLRLCRSTSTNTCEINWLDPEPDRESNDYDVYTRELQSIQEDVFCFEGYHQPPTEEEYKRLCQEYYDI</sequence>
<organism evidence="2 3">
    <name type="scientific">Skeletonema marinoi</name>
    <dbReference type="NCBI Taxonomy" id="267567"/>
    <lineage>
        <taxon>Eukaryota</taxon>
        <taxon>Sar</taxon>
        <taxon>Stramenopiles</taxon>
        <taxon>Ochrophyta</taxon>
        <taxon>Bacillariophyta</taxon>
        <taxon>Coscinodiscophyceae</taxon>
        <taxon>Thalassiosirophycidae</taxon>
        <taxon>Thalassiosirales</taxon>
        <taxon>Skeletonemataceae</taxon>
        <taxon>Skeletonema</taxon>
        <taxon>Skeletonema marinoi-dohrnii complex</taxon>
    </lineage>
</organism>
<dbReference type="Gene3D" id="3.80.10.10">
    <property type="entry name" value="Ribonuclease Inhibitor"/>
    <property type="match status" value="1"/>
</dbReference>
<evidence type="ECO:0000259" key="1">
    <source>
        <dbReference type="Pfam" id="PF00646"/>
    </source>
</evidence>
<dbReference type="AlphaFoldDB" id="A0AAD9DC65"/>
<accession>A0AAD9DC65</accession>
<gene>
    <name evidence="2" type="ORF">QTG54_008508</name>
</gene>